<gene>
    <name evidence="6" type="ORF">EVA_00022</name>
</gene>
<keyword evidence="1" id="KW-0805">Transcription regulation</keyword>
<proteinExistence type="predicted"/>
<accession>J9H552</accession>
<dbReference type="CDD" id="cd06170">
    <property type="entry name" value="LuxR_C_like"/>
    <property type="match status" value="1"/>
</dbReference>
<dbReference type="InterPro" id="IPR016032">
    <property type="entry name" value="Sig_transdc_resp-reg_C-effctor"/>
</dbReference>
<keyword evidence="2" id="KW-0238">DNA-binding</keyword>
<evidence type="ECO:0000259" key="5">
    <source>
        <dbReference type="PROSITE" id="PS50043"/>
    </source>
</evidence>
<dbReference type="GO" id="GO:0003677">
    <property type="term" value="F:DNA binding"/>
    <property type="evidence" value="ECO:0007669"/>
    <property type="project" value="UniProtKB-KW"/>
</dbReference>
<dbReference type="AlphaFoldDB" id="J9H552"/>
<keyword evidence="3" id="KW-0804">Transcription</keyword>
<dbReference type="Pfam" id="PF00196">
    <property type="entry name" value="GerE"/>
    <property type="match status" value="1"/>
</dbReference>
<dbReference type="SUPFAM" id="SSF46894">
    <property type="entry name" value="C-terminal effector domain of the bipartite response regulators"/>
    <property type="match status" value="1"/>
</dbReference>
<dbReference type="PROSITE" id="PS50043">
    <property type="entry name" value="HTH_LUXR_2"/>
    <property type="match status" value="1"/>
</dbReference>
<evidence type="ECO:0000313" key="6">
    <source>
        <dbReference type="EMBL" id="EJX11273.1"/>
    </source>
</evidence>
<evidence type="ECO:0000256" key="4">
    <source>
        <dbReference type="SAM" id="MobiDB-lite"/>
    </source>
</evidence>
<dbReference type="PANTHER" id="PTHR44688">
    <property type="entry name" value="DNA-BINDING TRANSCRIPTIONAL ACTIVATOR DEVR_DOSR"/>
    <property type="match status" value="1"/>
</dbReference>
<evidence type="ECO:0000256" key="1">
    <source>
        <dbReference type="ARBA" id="ARBA00023015"/>
    </source>
</evidence>
<name>J9H552_9ZZZZ</name>
<comment type="caution">
    <text evidence="6">The sequence shown here is derived from an EMBL/GenBank/DDBJ whole genome shotgun (WGS) entry which is preliminary data.</text>
</comment>
<feature type="compositionally biased region" description="Basic and acidic residues" evidence="4">
    <location>
        <begin position="167"/>
        <end position="177"/>
    </location>
</feature>
<feature type="region of interest" description="Disordered" evidence="4">
    <location>
        <begin position="108"/>
        <end position="177"/>
    </location>
</feature>
<dbReference type="EMBL" id="AMCI01000001">
    <property type="protein sequence ID" value="EJX11273.1"/>
    <property type="molecule type" value="Genomic_DNA"/>
</dbReference>
<dbReference type="InterPro" id="IPR036388">
    <property type="entry name" value="WH-like_DNA-bd_sf"/>
</dbReference>
<evidence type="ECO:0000256" key="2">
    <source>
        <dbReference type="ARBA" id="ARBA00023125"/>
    </source>
</evidence>
<dbReference type="SMART" id="SM00421">
    <property type="entry name" value="HTH_LUXR"/>
    <property type="match status" value="1"/>
</dbReference>
<protein>
    <submittedName>
        <fullName evidence="6">Transcriptional regulator, LuxR family domain protein</fullName>
    </submittedName>
</protein>
<organism evidence="6">
    <name type="scientific">gut metagenome</name>
    <dbReference type="NCBI Taxonomy" id="749906"/>
    <lineage>
        <taxon>unclassified sequences</taxon>
        <taxon>metagenomes</taxon>
        <taxon>organismal metagenomes</taxon>
    </lineage>
</organism>
<sequence length="243" mass="26341">MHSPEIAIIDPNTLTCLGLQHLIQELLPQAVVRVFPSFAALTDDTPDMYAHYFVAAQVYFEHTNFFRERHPKAIVLAGGAHLPHLSGVPQLNIFQSEDGLRRDIGGLHDYGHPHRAPKHPTDGDNTGSFPTHGIGSGHAAQPGAAPEVSAQAAAGPLPPTGPIHPAGRRETGRNETELSPREVEVLILITRGLINKEIAERLHISLTTVISHRKNLTEKLGIKSVSGLTVYAVMNGYIEADKI</sequence>
<dbReference type="PROSITE" id="PS00622">
    <property type="entry name" value="HTH_LUXR_1"/>
    <property type="match status" value="1"/>
</dbReference>
<dbReference type="GO" id="GO:0006355">
    <property type="term" value="P:regulation of DNA-templated transcription"/>
    <property type="evidence" value="ECO:0007669"/>
    <property type="project" value="InterPro"/>
</dbReference>
<dbReference type="PANTHER" id="PTHR44688:SF16">
    <property type="entry name" value="DNA-BINDING TRANSCRIPTIONAL ACTIVATOR DEVR_DOSR"/>
    <property type="match status" value="1"/>
</dbReference>
<dbReference type="PRINTS" id="PR00038">
    <property type="entry name" value="HTHLUXR"/>
</dbReference>
<feature type="domain" description="HTH luxR-type" evidence="5">
    <location>
        <begin position="171"/>
        <end position="236"/>
    </location>
</feature>
<reference evidence="6" key="1">
    <citation type="journal article" date="2012" name="PLoS ONE">
        <title>Gene sets for utilization of primary and secondary nutrition supplies in the distal gut of endangered iberian lynx.</title>
        <authorList>
            <person name="Alcaide M."/>
            <person name="Messina E."/>
            <person name="Richter M."/>
            <person name="Bargiela R."/>
            <person name="Peplies J."/>
            <person name="Huws S.A."/>
            <person name="Newbold C.J."/>
            <person name="Golyshin P.N."/>
            <person name="Simon M.A."/>
            <person name="Lopez G."/>
            <person name="Yakimov M.M."/>
            <person name="Ferrer M."/>
        </authorList>
    </citation>
    <scope>NUCLEOTIDE SEQUENCE</scope>
</reference>
<dbReference type="Gene3D" id="1.10.10.10">
    <property type="entry name" value="Winged helix-like DNA-binding domain superfamily/Winged helix DNA-binding domain"/>
    <property type="match status" value="1"/>
</dbReference>
<evidence type="ECO:0000256" key="3">
    <source>
        <dbReference type="ARBA" id="ARBA00023163"/>
    </source>
</evidence>
<dbReference type="InterPro" id="IPR000792">
    <property type="entry name" value="Tscrpt_reg_LuxR_C"/>
</dbReference>